<organism evidence="1 2">
    <name type="scientific">Sulfitobacter pontiacus</name>
    <dbReference type="NCBI Taxonomy" id="60137"/>
    <lineage>
        <taxon>Bacteria</taxon>
        <taxon>Pseudomonadati</taxon>
        <taxon>Pseudomonadota</taxon>
        <taxon>Alphaproteobacteria</taxon>
        <taxon>Rhodobacterales</taxon>
        <taxon>Roseobacteraceae</taxon>
        <taxon>Sulfitobacter</taxon>
    </lineage>
</organism>
<gene>
    <name evidence="1" type="ORF">SAMN04488041_103130</name>
</gene>
<accession>A0A1H2W2E7</accession>
<dbReference type="EMBL" id="FNNB01000003">
    <property type="protein sequence ID" value="SDW74687.1"/>
    <property type="molecule type" value="Genomic_DNA"/>
</dbReference>
<name>A0A1H2W2E7_9RHOB</name>
<evidence type="ECO:0000313" key="1">
    <source>
        <dbReference type="EMBL" id="SDW74687.1"/>
    </source>
</evidence>
<reference evidence="2" key="1">
    <citation type="submission" date="2016-10" db="EMBL/GenBank/DDBJ databases">
        <authorList>
            <person name="Varghese N."/>
            <person name="Submissions S."/>
        </authorList>
    </citation>
    <scope>NUCLEOTIDE SEQUENCE [LARGE SCALE GENOMIC DNA]</scope>
    <source>
        <strain evidence="2">DSM 10014</strain>
    </source>
</reference>
<dbReference type="Proteomes" id="UP000183076">
    <property type="component" value="Unassembled WGS sequence"/>
</dbReference>
<dbReference type="RefSeq" id="WP_074635287.1">
    <property type="nucleotide sequence ID" value="NZ_CP160849.1"/>
</dbReference>
<dbReference type="AlphaFoldDB" id="A0A1H2W2E7"/>
<sequence>MNKKVEFRKRAKAQHKAALELMDKDEDDLLLFAALKLRMALECIAYEILQSFEEDVIKERMETWQPGKLIKELKEIDRGVESDHHISIGWQENQDEPAKEMHSLGVDQRVKGSWLNASYNALGSYLHEPTVRQHRDQNFFDPEAARIKMVKISGEISRVLDSSIHAINLNVGITFSCECGAPMKRRVELLQCAGQIECGNCGRIWLVEKTGEVWRREPAVHNSVCPSCGKTNSFPAKVLKEGDEFECSCGVTSVAKQDWCLKIKNA</sequence>
<proteinExistence type="predicted"/>
<evidence type="ECO:0000313" key="2">
    <source>
        <dbReference type="Proteomes" id="UP000183076"/>
    </source>
</evidence>
<dbReference type="GeneID" id="94021248"/>
<protein>
    <submittedName>
        <fullName evidence="1">Uncharacterized protein</fullName>
    </submittedName>
</protein>
<dbReference type="STRING" id="60137.SAMN04488041_103130"/>